<comment type="caution">
    <text evidence="2">The sequence shown here is derived from an EMBL/GenBank/DDBJ whole genome shotgun (WGS) entry which is preliminary data.</text>
</comment>
<protein>
    <submittedName>
        <fullName evidence="2">Uncharacterized protein</fullName>
    </submittedName>
</protein>
<accession>A0A9N8KIQ0</accession>
<sequence>MCFIEKQMLNCSLCGGPAIPYIVLLGCPFGQKWGDCSWVFETVVNVTRSHRSCAALDQLCRDARMGITTDAHPAPVHVDTRMDVDPLAAPSFTTLARTTSLVPAYAHSFPASWTAGSANGLSSVLTLATQHRDLLVRMVEEMVPTVQDLRTSIAPVDFRLARVIQWSENWIAGMVIAANSHISNVHSAEFEIANNTSWAAQASIDITNIEAGLVNQTDPFEGAIVWHRRFTDLFIHLRRVAGQLSPPRPVTESPPPVMRRRGATAGLEEIIANDHSDFLPQPSFYLPEGALSDDGESSGSSHDKEQAEYMEFDE</sequence>
<evidence type="ECO:0000313" key="2">
    <source>
        <dbReference type="EMBL" id="CAD0111560.1"/>
    </source>
</evidence>
<reference evidence="2" key="1">
    <citation type="submission" date="2020-06" db="EMBL/GenBank/DDBJ databases">
        <authorList>
            <person name="Onetto C."/>
        </authorList>
    </citation>
    <scope>NUCLEOTIDE SEQUENCE</scope>
</reference>
<dbReference type="OrthoDB" id="3861799at2759"/>
<gene>
    <name evidence="2" type="ORF">AWRI4620_LOCUS5815</name>
</gene>
<dbReference type="EMBL" id="CAINUL010000013">
    <property type="protein sequence ID" value="CAD0111560.1"/>
    <property type="molecule type" value="Genomic_DNA"/>
</dbReference>
<feature type="region of interest" description="Disordered" evidence="1">
    <location>
        <begin position="277"/>
        <end position="314"/>
    </location>
</feature>
<evidence type="ECO:0000256" key="1">
    <source>
        <dbReference type="SAM" id="MobiDB-lite"/>
    </source>
</evidence>
<dbReference type="Proteomes" id="UP000745764">
    <property type="component" value="Unassembled WGS sequence"/>
</dbReference>
<name>A0A9N8KIQ0_9PEZI</name>
<organism evidence="2 3">
    <name type="scientific">Aureobasidium uvarum</name>
    <dbReference type="NCBI Taxonomy" id="2773716"/>
    <lineage>
        <taxon>Eukaryota</taxon>
        <taxon>Fungi</taxon>
        <taxon>Dikarya</taxon>
        <taxon>Ascomycota</taxon>
        <taxon>Pezizomycotina</taxon>
        <taxon>Dothideomycetes</taxon>
        <taxon>Dothideomycetidae</taxon>
        <taxon>Dothideales</taxon>
        <taxon>Saccotheciaceae</taxon>
        <taxon>Aureobasidium</taxon>
    </lineage>
</organism>
<dbReference type="AlphaFoldDB" id="A0A9N8KIQ0"/>
<dbReference type="PROSITE" id="PS51257">
    <property type="entry name" value="PROKAR_LIPOPROTEIN"/>
    <property type="match status" value="1"/>
</dbReference>
<keyword evidence="3" id="KW-1185">Reference proteome</keyword>
<proteinExistence type="predicted"/>
<evidence type="ECO:0000313" key="3">
    <source>
        <dbReference type="Proteomes" id="UP000745764"/>
    </source>
</evidence>